<reference evidence="3 4" key="1">
    <citation type="journal article" date="2019" name="Lett. Appl. Microbiol.">
        <title>A case of 'blown pack' spoilage of vacuum-packaged pork likely associated with Clostridium estertheticum in Canada.</title>
        <authorList>
            <person name="Zhang P."/>
            <person name="Ward P."/>
            <person name="McMullen L.M."/>
            <person name="Yang X."/>
        </authorList>
    </citation>
    <scope>NUCLEOTIDE SEQUENCE [LARGE SCALE GENOMIC DNA]</scope>
    <source>
        <strain evidence="3 4">MA19</strain>
    </source>
</reference>
<dbReference type="Pfam" id="PF00144">
    <property type="entry name" value="Beta-lactamase"/>
    <property type="match status" value="1"/>
</dbReference>
<dbReference type="InterPro" id="IPR001466">
    <property type="entry name" value="Beta-lactam-related"/>
</dbReference>
<organism evidence="3 4">
    <name type="scientific">Clostridium estertheticum</name>
    <dbReference type="NCBI Taxonomy" id="238834"/>
    <lineage>
        <taxon>Bacteria</taxon>
        <taxon>Bacillati</taxon>
        <taxon>Bacillota</taxon>
        <taxon>Clostridia</taxon>
        <taxon>Eubacteriales</taxon>
        <taxon>Clostridiaceae</taxon>
        <taxon>Clostridium</taxon>
    </lineage>
</organism>
<evidence type="ECO:0000256" key="1">
    <source>
        <dbReference type="SAM" id="Phobius"/>
    </source>
</evidence>
<dbReference type="InterPro" id="IPR012338">
    <property type="entry name" value="Beta-lactam/transpept-like"/>
</dbReference>
<comment type="caution">
    <text evidence="3">The sequence shown here is derived from an EMBL/GenBank/DDBJ whole genome shotgun (WGS) entry which is preliminary data.</text>
</comment>
<feature type="transmembrane region" description="Helical" evidence="1">
    <location>
        <begin position="548"/>
        <end position="569"/>
    </location>
</feature>
<evidence type="ECO:0000313" key="3">
    <source>
        <dbReference type="EMBL" id="MPQ61129.1"/>
    </source>
</evidence>
<evidence type="ECO:0000259" key="2">
    <source>
        <dbReference type="Pfam" id="PF00144"/>
    </source>
</evidence>
<keyword evidence="1" id="KW-0472">Membrane</keyword>
<feature type="transmembrane region" description="Helical" evidence="1">
    <location>
        <begin position="21"/>
        <end position="41"/>
    </location>
</feature>
<keyword evidence="3" id="KW-0378">Hydrolase</keyword>
<dbReference type="Gene3D" id="3.40.710.10">
    <property type="entry name" value="DD-peptidase/beta-lactamase superfamily"/>
    <property type="match status" value="1"/>
</dbReference>
<dbReference type="Proteomes" id="UP000342249">
    <property type="component" value="Unassembled WGS sequence"/>
</dbReference>
<dbReference type="PANTHER" id="PTHR46825">
    <property type="entry name" value="D-ALANYL-D-ALANINE-CARBOXYPEPTIDASE/ENDOPEPTIDASE AMPH"/>
    <property type="match status" value="1"/>
</dbReference>
<dbReference type="InterPro" id="IPR050491">
    <property type="entry name" value="AmpC-like"/>
</dbReference>
<feature type="transmembrane region" description="Helical" evidence="1">
    <location>
        <begin position="585"/>
        <end position="602"/>
    </location>
</feature>
<gene>
    <name evidence="3" type="ORF">E4V82_03230</name>
</gene>
<dbReference type="PANTHER" id="PTHR46825:SF9">
    <property type="entry name" value="BETA-LACTAMASE-RELATED DOMAIN-CONTAINING PROTEIN"/>
    <property type="match status" value="1"/>
</dbReference>
<feature type="transmembrane region" description="Helical" evidence="1">
    <location>
        <begin position="622"/>
        <end position="645"/>
    </location>
</feature>
<dbReference type="GO" id="GO:0016787">
    <property type="term" value="F:hydrolase activity"/>
    <property type="evidence" value="ECO:0007669"/>
    <property type="project" value="UniProtKB-KW"/>
</dbReference>
<protein>
    <submittedName>
        <fullName evidence="3">Class A beta-lactamase-related serine hydrolase</fullName>
    </submittedName>
</protein>
<proteinExistence type="predicted"/>
<dbReference type="AlphaFoldDB" id="A0A5N7IXC8"/>
<feature type="domain" description="Beta-lactamase-related" evidence="2">
    <location>
        <begin position="91"/>
        <end position="408"/>
    </location>
</feature>
<dbReference type="EMBL" id="SPSF01000013">
    <property type="protein sequence ID" value="MPQ61129.1"/>
    <property type="molecule type" value="Genomic_DNA"/>
</dbReference>
<sequence length="684" mass="77784">MHTKQINPEKLRRSTTMKKSITYMQRFLIIIIIIAYVLPFLCSQIKCITHILSTHQTITTTESKEKNSISLLGNKNKEPLNKDNVEKFADGLFNEQLKKFKVPGAVFAVVKDNTVLFEKGYGYSDIDKKIPVNPKTTVFRVASISKLFTATAVMQLKEKGKVNLKEDVNKYLKDFKIENKYSKPVTLENLLTHTAGFDEKIIGESQTKSYLQAKPLKDTLISRLRPIIREPGEAPQYSNYGMSVAGYVVESMTGTPFDKYMEDNILKPLHMNNSSFSFNNKILANLSKGYDYKNGVYKKVPIYGTTFEPAGGLKTTADDMTKFMIAHLNNGTYDNTAILNKDIVEDMHKKHFPLDINIPGVCYGFQENNINGVRVLAHGGDDYGFHSFLYLIPSSNFGFFISTNGDTGTNICSSIANEFMSKYYPQSKAQTNINNEAKFTKSNLKELEGVYQASRYPRNEIGKLVKLAPLIFPPLNIKSKSDSLIVKHPCGQDIYKEIEPLLFKNVERGDTIAFKANKQGNISYMLTPGTQIAYEKIHWYENPMLHKIIFVLFSVLFLCMSITMIVLNFKKKATKELSLYKHHRCIILSICILNLVFLLGMTKECIDLSSSLTFLPELPKMVIFLLFIPILTTIFTFGLLIATYVYWNRGKSNAGILVRNIILCCVFLIFSLYLNYWNLLGFKF</sequence>
<feature type="transmembrane region" description="Helical" evidence="1">
    <location>
        <begin position="657"/>
        <end position="676"/>
    </location>
</feature>
<evidence type="ECO:0000313" key="4">
    <source>
        <dbReference type="Proteomes" id="UP000342249"/>
    </source>
</evidence>
<accession>A0A5N7IXC8</accession>
<dbReference type="SUPFAM" id="SSF56601">
    <property type="entry name" value="beta-lactamase/transpeptidase-like"/>
    <property type="match status" value="1"/>
</dbReference>
<name>A0A5N7IXC8_9CLOT</name>
<keyword evidence="1" id="KW-1133">Transmembrane helix</keyword>
<keyword evidence="1" id="KW-0812">Transmembrane</keyword>